<feature type="transmembrane region" description="Helical" evidence="1">
    <location>
        <begin position="83"/>
        <end position="104"/>
    </location>
</feature>
<dbReference type="InterPro" id="IPR051599">
    <property type="entry name" value="Cell_Envelope_Assoc"/>
</dbReference>
<dbReference type="RefSeq" id="WP_161868424.1">
    <property type="nucleotide sequence ID" value="NZ_MAEI02000001.1"/>
</dbReference>
<keyword evidence="1" id="KW-0472">Membrane</keyword>
<reference evidence="3 4" key="2">
    <citation type="submission" date="2024-02" db="EMBL/GenBank/DDBJ databases">
        <title>The Genome Sequence of Enterococcus diestrammenae JM9A.</title>
        <authorList>
            <person name="Earl A."/>
            <person name="Manson A."/>
            <person name="Gilmore M."/>
            <person name="Sanders J."/>
            <person name="Shea T."/>
            <person name="Howe W."/>
            <person name="Livny J."/>
            <person name="Cuomo C."/>
            <person name="Neafsey D."/>
            <person name="Birren B."/>
        </authorList>
    </citation>
    <scope>NUCLEOTIDE SEQUENCE [LARGE SCALE GENOMIC DNA]</scope>
    <source>
        <strain evidence="3 4">JM9A</strain>
    </source>
</reference>
<proteinExistence type="predicted"/>
<evidence type="ECO:0000259" key="2">
    <source>
        <dbReference type="Pfam" id="PF02698"/>
    </source>
</evidence>
<keyword evidence="1" id="KW-1133">Transmembrane helix</keyword>
<dbReference type="EMBL" id="MAEI02000001">
    <property type="protein sequence ID" value="MEO1781705.1"/>
    <property type="molecule type" value="Genomic_DNA"/>
</dbReference>
<evidence type="ECO:0000313" key="3">
    <source>
        <dbReference type="EMBL" id="MEO1781705.1"/>
    </source>
</evidence>
<feature type="transmembrane region" description="Helical" evidence="1">
    <location>
        <begin position="6"/>
        <end position="24"/>
    </location>
</feature>
<dbReference type="PANTHER" id="PTHR30336:SF18">
    <property type="entry name" value="MEMBRANE PROTEIN"/>
    <property type="match status" value="1"/>
</dbReference>
<keyword evidence="4" id="KW-1185">Reference proteome</keyword>
<organism evidence="3 4">
    <name type="scientific">Enterococcus diestrammenae</name>
    <dbReference type="NCBI Taxonomy" id="1155073"/>
    <lineage>
        <taxon>Bacteria</taxon>
        <taxon>Bacillati</taxon>
        <taxon>Bacillota</taxon>
        <taxon>Bacilli</taxon>
        <taxon>Lactobacillales</taxon>
        <taxon>Enterococcaceae</taxon>
        <taxon>Enterococcus</taxon>
    </lineage>
</organism>
<evidence type="ECO:0000256" key="1">
    <source>
        <dbReference type="SAM" id="Phobius"/>
    </source>
</evidence>
<accession>A0ABV0F195</accession>
<name>A0ABV0F195_9ENTE</name>
<feature type="transmembrane region" description="Helical" evidence="1">
    <location>
        <begin position="33"/>
        <end position="51"/>
    </location>
</feature>
<feature type="transmembrane region" description="Helical" evidence="1">
    <location>
        <begin position="182"/>
        <end position="210"/>
    </location>
</feature>
<comment type="caution">
    <text evidence="3">The sequence shown here is derived from an EMBL/GenBank/DDBJ whole genome shotgun (WGS) entry which is preliminary data.</text>
</comment>
<feature type="transmembrane region" description="Helical" evidence="1">
    <location>
        <begin position="151"/>
        <end position="170"/>
    </location>
</feature>
<dbReference type="InterPro" id="IPR014729">
    <property type="entry name" value="Rossmann-like_a/b/a_fold"/>
</dbReference>
<keyword evidence="1" id="KW-0812">Transmembrane</keyword>
<feature type="transmembrane region" description="Helical" evidence="1">
    <location>
        <begin position="380"/>
        <end position="400"/>
    </location>
</feature>
<reference evidence="4" key="1">
    <citation type="submission" date="2016-06" db="EMBL/GenBank/DDBJ databases">
        <title>Four novel species of enterococci isolated from chicken manure.</title>
        <authorList>
            <person name="Van Tyne D."/>
        </authorList>
    </citation>
    <scope>NUCLEOTIDE SEQUENCE [LARGE SCALE GENOMIC DNA]</scope>
    <source>
        <strain evidence="4">JM9A</strain>
    </source>
</reference>
<dbReference type="PANTHER" id="PTHR30336">
    <property type="entry name" value="INNER MEMBRANE PROTEIN, PROBABLE PERMEASE"/>
    <property type="match status" value="1"/>
</dbReference>
<dbReference type="Gene3D" id="3.40.50.620">
    <property type="entry name" value="HUPs"/>
    <property type="match status" value="1"/>
</dbReference>
<sequence>MSNFIPEIIYAIVFIVGNLTVYFWRRKTDDPDIFFFCCIWSLASLFVYLAAIEIPKGSFFVVIPLLFLGLFLQSYFRSKARLLNGFLFNLFIIVFGGYLLYNIFTTTSIIVGGLLAVVLVAFLLIVFFGIAALLIFLYWNAIVVMKKESHSLANLLTLLLAIFLTVYLVYDHFIAQQLPLWLSGFLSCLPLIMGYFFLVFFNFLTISLLYQFNHPRYDQDYVMVLGAGLLNGEKVTPLLARRIDAAIHFYQAQQKAKGKRAKLLMSGGQGPDEKISEAQAMKNYALSQGIPESDILLENQSTTTLENMRFSKKIMEEHSPNGYKAIFSSNNYHIFRAGIFANQAGLAADGIGAKTAFYYLPNAFLREFVAIVMMNKRRHLLVVGGIVGLTTAATLIRLLVN</sequence>
<dbReference type="Proteomes" id="UP001429357">
    <property type="component" value="Unassembled WGS sequence"/>
</dbReference>
<evidence type="ECO:0000313" key="4">
    <source>
        <dbReference type="Proteomes" id="UP001429357"/>
    </source>
</evidence>
<dbReference type="Pfam" id="PF02698">
    <property type="entry name" value="DUF218"/>
    <property type="match status" value="1"/>
</dbReference>
<protein>
    <recommendedName>
        <fullName evidence="2">DUF218 domain-containing protein</fullName>
    </recommendedName>
</protein>
<dbReference type="CDD" id="cd06259">
    <property type="entry name" value="YdcF-like"/>
    <property type="match status" value="1"/>
</dbReference>
<feature type="transmembrane region" description="Helical" evidence="1">
    <location>
        <begin position="57"/>
        <end position="76"/>
    </location>
</feature>
<feature type="transmembrane region" description="Helical" evidence="1">
    <location>
        <begin position="110"/>
        <end position="139"/>
    </location>
</feature>
<feature type="domain" description="DUF218" evidence="2">
    <location>
        <begin position="220"/>
        <end position="368"/>
    </location>
</feature>
<dbReference type="InterPro" id="IPR003848">
    <property type="entry name" value="DUF218"/>
</dbReference>
<gene>
    <name evidence="3" type="ORF">BAU18_001292</name>
</gene>